<keyword evidence="7" id="KW-1185">Reference proteome</keyword>
<feature type="non-terminal residue" evidence="6">
    <location>
        <position position="172"/>
    </location>
</feature>
<keyword evidence="3" id="KW-0862">Zinc</keyword>
<dbReference type="InterPro" id="IPR004910">
    <property type="entry name" value="Yippee/Mis18/Cereblon"/>
</dbReference>
<evidence type="ECO:0000256" key="3">
    <source>
        <dbReference type="ARBA" id="ARBA00022833"/>
    </source>
</evidence>
<dbReference type="InterPro" id="IPR039058">
    <property type="entry name" value="Yippee_fam"/>
</dbReference>
<dbReference type="PROSITE" id="PS51792">
    <property type="entry name" value="YIPPEE"/>
    <property type="match status" value="1"/>
</dbReference>
<dbReference type="Proteomes" id="UP000267821">
    <property type="component" value="Unassembled WGS sequence"/>
</dbReference>
<gene>
    <name evidence="6" type="ORF">L211DRAFT_746116</name>
</gene>
<feature type="non-terminal residue" evidence="6">
    <location>
        <position position="1"/>
    </location>
</feature>
<name>A0A3N4M372_9PEZI</name>
<evidence type="ECO:0000313" key="7">
    <source>
        <dbReference type="Proteomes" id="UP000267821"/>
    </source>
</evidence>
<dbReference type="EMBL" id="ML121527">
    <property type="protein sequence ID" value="RPB29616.1"/>
    <property type="molecule type" value="Genomic_DNA"/>
</dbReference>
<dbReference type="AlphaFoldDB" id="A0A3N4M372"/>
<evidence type="ECO:0000313" key="6">
    <source>
        <dbReference type="EMBL" id="RPB29616.1"/>
    </source>
</evidence>
<proteinExistence type="inferred from homology"/>
<feature type="domain" description="Yippee" evidence="5">
    <location>
        <begin position="16"/>
        <end position="115"/>
    </location>
</feature>
<evidence type="ECO:0000256" key="2">
    <source>
        <dbReference type="ARBA" id="ARBA00022723"/>
    </source>
</evidence>
<dbReference type="GO" id="GO:0046872">
    <property type="term" value="F:metal ion binding"/>
    <property type="evidence" value="ECO:0007669"/>
    <property type="project" value="UniProtKB-KW"/>
</dbReference>
<dbReference type="STRING" id="1051890.A0A3N4M372"/>
<comment type="similarity">
    <text evidence="1">Belongs to the yippee family.</text>
</comment>
<dbReference type="InterPro" id="IPR034751">
    <property type="entry name" value="Yippee"/>
</dbReference>
<protein>
    <submittedName>
        <fullName evidence="6">Yippee-domain-containing protein</fullName>
    </submittedName>
</protein>
<dbReference type="OrthoDB" id="6407410at2759"/>
<dbReference type="PANTHER" id="PTHR13848">
    <property type="entry name" value="PROTEIN YIPPEE-LIKE CG15309-RELATED"/>
    <property type="match status" value="1"/>
</dbReference>
<reference evidence="6 7" key="1">
    <citation type="journal article" date="2018" name="Nat. Ecol. Evol.">
        <title>Pezizomycetes genomes reveal the molecular basis of ectomycorrhizal truffle lifestyle.</title>
        <authorList>
            <person name="Murat C."/>
            <person name="Payen T."/>
            <person name="Noel B."/>
            <person name="Kuo A."/>
            <person name="Morin E."/>
            <person name="Chen J."/>
            <person name="Kohler A."/>
            <person name="Krizsan K."/>
            <person name="Balestrini R."/>
            <person name="Da Silva C."/>
            <person name="Montanini B."/>
            <person name="Hainaut M."/>
            <person name="Levati E."/>
            <person name="Barry K.W."/>
            <person name="Belfiori B."/>
            <person name="Cichocki N."/>
            <person name="Clum A."/>
            <person name="Dockter R.B."/>
            <person name="Fauchery L."/>
            <person name="Guy J."/>
            <person name="Iotti M."/>
            <person name="Le Tacon F."/>
            <person name="Lindquist E.A."/>
            <person name="Lipzen A."/>
            <person name="Malagnac F."/>
            <person name="Mello A."/>
            <person name="Molinier V."/>
            <person name="Miyauchi S."/>
            <person name="Poulain J."/>
            <person name="Riccioni C."/>
            <person name="Rubini A."/>
            <person name="Sitrit Y."/>
            <person name="Splivallo R."/>
            <person name="Traeger S."/>
            <person name="Wang M."/>
            <person name="Zifcakova L."/>
            <person name="Wipf D."/>
            <person name="Zambonelli A."/>
            <person name="Paolocci F."/>
            <person name="Nowrousian M."/>
            <person name="Ottonello S."/>
            <person name="Baldrian P."/>
            <person name="Spatafora J.W."/>
            <person name="Henrissat B."/>
            <person name="Nagy L.G."/>
            <person name="Aury J.M."/>
            <person name="Wincker P."/>
            <person name="Grigoriev I.V."/>
            <person name="Bonfante P."/>
            <person name="Martin F.M."/>
        </authorList>
    </citation>
    <scope>NUCLEOTIDE SEQUENCE [LARGE SCALE GENOMIC DNA]</scope>
    <source>
        <strain evidence="6 7">ATCC MYA-4762</strain>
    </source>
</reference>
<evidence type="ECO:0000256" key="4">
    <source>
        <dbReference type="SAM" id="MobiDB-lite"/>
    </source>
</evidence>
<evidence type="ECO:0000259" key="5">
    <source>
        <dbReference type="PROSITE" id="PS51792"/>
    </source>
</evidence>
<accession>A0A3N4M372</accession>
<evidence type="ECO:0000256" key="1">
    <source>
        <dbReference type="ARBA" id="ARBA00005613"/>
    </source>
</evidence>
<sequence>SPPPPPPQNYLYGSTSILKCRRCQTDLCFSESVISKGFNGRYGRAYLCSPIPAHTHTLAKPTTRQLVTGTHLVADISCSVCLNTLGWKYISASDPYQQYKVGKFILETKRVVRVVHWQSHQVQPKPVPLALTTTTSKPPAASEWGDVNSEDEDELEDMFLGKWTPKLAAKRR</sequence>
<organism evidence="6 7">
    <name type="scientific">Terfezia boudieri ATCC MYA-4762</name>
    <dbReference type="NCBI Taxonomy" id="1051890"/>
    <lineage>
        <taxon>Eukaryota</taxon>
        <taxon>Fungi</taxon>
        <taxon>Dikarya</taxon>
        <taxon>Ascomycota</taxon>
        <taxon>Pezizomycotina</taxon>
        <taxon>Pezizomycetes</taxon>
        <taxon>Pezizales</taxon>
        <taxon>Pezizaceae</taxon>
        <taxon>Terfezia</taxon>
    </lineage>
</organism>
<dbReference type="Pfam" id="PF03226">
    <property type="entry name" value="Yippee-Mis18"/>
    <property type="match status" value="1"/>
</dbReference>
<dbReference type="InParanoid" id="A0A3N4M372"/>
<feature type="region of interest" description="Disordered" evidence="4">
    <location>
        <begin position="129"/>
        <end position="153"/>
    </location>
</feature>
<keyword evidence="2" id="KW-0479">Metal-binding</keyword>